<keyword evidence="1" id="KW-0378">Hydrolase</keyword>
<dbReference type="Pfam" id="PF13581">
    <property type="entry name" value="HATPase_c_2"/>
    <property type="match status" value="1"/>
</dbReference>
<reference evidence="4 5" key="1">
    <citation type="submission" date="2018-11" db="EMBL/GenBank/DDBJ databases">
        <title>Genomic Encyclopedia of Type Strains, Phase IV (KMG-IV): sequencing the most valuable type-strain genomes for metagenomic binning, comparative biology and taxonomic classification.</title>
        <authorList>
            <person name="Goeker M."/>
        </authorList>
    </citation>
    <scope>NUCLEOTIDE SEQUENCE [LARGE SCALE GENOMIC DNA]</scope>
    <source>
        <strain evidence="4 5">DSM 16974</strain>
    </source>
</reference>
<feature type="domain" description="Response regulatory" evidence="3">
    <location>
        <begin position="8"/>
        <end position="124"/>
    </location>
</feature>
<dbReference type="PANTHER" id="PTHR43156:SF2">
    <property type="entry name" value="STAGE II SPORULATION PROTEIN E"/>
    <property type="match status" value="1"/>
</dbReference>
<evidence type="ECO:0000256" key="2">
    <source>
        <dbReference type="PROSITE-ProRule" id="PRU00169"/>
    </source>
</evidence>
<dbReference type="SMART" id="SM00448">
    <property type="entry name" value="REC"/>
    <property type="match status" value="1"/>
</dbReference>
<dbReference type="Gene3D" id="3.30.565.10">
    <property type="entry name" value="Histidine kinase-like ATPase, C-terminal domain"/>
    <property type="match status" value="1"/>
</dbReference>
<dbReference type="GO" id="GO:0000160">
    <property type="term" value="P:phosphorelay signal transduction system"/>
    <property type="evidence" value="ECO:0007669"/>
    <property type="project" value="InterPro"/>
</dbReference>
<dbReference type="Gene3D" id="3.40.50.2300">
    <property type="match status" value="1"/>
</dbReference>
<dbReference type="SUPFAM" id="SSF81606">
    <property type="entry name" value="PP2C-like"/>
    <property type="match status" value="1"/>
</dbReference>
<name>A0A3N1NXC8_9GAMM</name>
<keyword evidence="2" id="KW-0597">Phosphoprotein</keyword>
<dbReference type="PROSITE" id="PS50110">
    <property type="entry name" value="RESPONSE_REGULATORY"/>
    <property type="match status" value="1"/>
</dbReference>
<dbReference type="Gene3D" id="3.60.40.10">
    <property type="entry name" value="PPM-type phosphatase domain"/>
    <property type="match status" value="1"/>
</dbReference>
<dbReference type="CDD" id="cd16936">
    <property type="entry name" value="HATPase_RsbW-like"/>
    <property type="match status" value="1"/>
</dbReference>
<dbReference type="AlphaFoldDB" id="A0A3N1NXC8"/>
<evidence type="ECO:0000313" key="5">
    <source>
        <dbReference type="Proteomes" id="UP000273643"/>
    </source>
</evidence>
<dbReference type="SMART" id="SM00331">
    <property type="entry name" value="PP2C_SIG"/>
    <property type="match status" value="1"/>
</dbReference>
<sequence>MTDDSPLTILIADDSDTDRQILQAIVARDGHRVISARDGREAVAEFERERPDLVLLDALMPNLDGFGAARRIKALAGEALVPIIFLTSLTDTESLVQCLDAGGDDFLSKPYNRVIIQAKIRAFNRMRAMHTTILDQRDQISRHNQHLLQEQTVAKQVFDNIAHSGCLDSNNVRYYLSSLAVFNGDILVAGMRPGGSMMVLLGDFTGHGLPAAVGAIPLASTFYGMVSKGFAMSDILREINHKLKTILPVGIFCCATMADINFRRQRIRVWSGGLPPGYILRQGNEPPQPITSTHLPLGVLGNSAFKDDMETYELAWGDRLYLWSDGIHEARSPEGEMFGEERLKAVFAEHRGADARNDDALFDDILARVQQFVGQGERDDDLSLVEIRMDRPEKVNAVAAEAERRNRSTLSEWTMNFDILPASFRQFDPMPLLLNILVEVPGLRQHSGTLYTILSELYSNALEHGILGLDSGLKGTPEGFAHYYEIRQQRLDDVSEGLIRIHLHHSTTEEGGVLRIAVEDSGPGFDGRDEASVATPGEALGYAGRGLALVEKLCDAVQYPSEGNRVEAVFSWSSDD</sequence>
<feature type="modified residue" description="4-aspartylphosphate" evidence="2">
    <location>
        <position position="57"/>
    </location>
</feature>
<dbReference type="OrthoDB" id="9811749at2"/>
<gene>
    <name evidence="4" type="ORF">EDC38_0539</name>
</gene>
<dbReference type="InterPro" id="IPR036890">
    <property type="entry name" value="HATPase_C_sf"/>
</dbReference>
<dbReference type="InterPro" id="IPR001789">
    <property type="entry name" value="Sig_transdc_resp-reg_receiver"/>
</dbReference>
<dbReference type="EMBL" id="RJUK01000001">
    <property type="protein sequence ID" value="ROQ19948.1"/>
    <property type="molecule type" value="Genomic_DNA"/>
</dbReference>
<dbReference type="Pfam" id="PF07228">
    <property type="entry name" value="SpoIIE"/>
    <property type="match status" value="1"/>
</dbReference>
<dbReference type="InterPro" id="IPR052016">
    <property type="entry name" value="Bact_Sigma-Reg"/>
</dbReference>
<protein>
    <submittedName>
        <fullName evidence="4">Serine phosphatase RsbU (Regulator of sigma subunit)</fullName>
    </submittedName>
</protein>
<accession>A0A3N1NXC8</accession>
<dbReference type="SUPFAM" id="SSF55874">
    <property type="entry name" value="ATPase domain of HSP90 chaperone/DNA topoisomerase II/histidine kinase"/>
    <property type="match status" value="1"/>
</dbReference>
<dbReference type="GO" id="GO:0016791">
    <property type="term" value="F:phosphatase activity"/>
    <property type="evidence" value="ECO:0007669"/>
    <property type="project" value="TreeGrafter"/>
</dbReference>
<evidence type="ECO:0000259" key="3">
    <source>
        <dbReference type="PROSITE" id="PS50110"/>
    </source>
</evidence>
<organism evidence="4 5">
    <name type="scientific">Marinimicrobium koreense</name>
    <dbReference type="NCBI Taxonomy" id="306545"/>
    <lineage>
        <taxon>Bacteria</taxon>
        <taxon>Pseudomonadati</taxon>
        <taxon>Pseudomonadota</taxon>
        <taxon>Gammaproteobacteria</taxon>
        <taxon>Cellvibrionales</taxon>
        <taxon>Cellvibrionaceae</taxon>
        <taxon>Marinimicrobium</taxon>
    </lineage>
</organism>
<proteinExistence type="predicted"/>
<dbReference type="RefSeq" id="WP_123637214.1">
    <property type="nucleotide sequence ID" value="NZ_RJUK01000001.1"/>
</dbReference>
<dbReference type="InterPro" id="IPR036457">
    <property type="entry name" value="PPM-type-like_dom_sf"/>
</dbReference>
<dbReference type="InterPro" id="IPR011006">
    <property type="entry name" value="CheY-like_superfamily"/>
</dbReference>
<evidence type="ECO:0000256" key="1">
    <source>
        <dbReference type="ARBA" id="ARBA00022801"/>
    </source>
</evidence>
<evidence type="ECO:0000313" key="4">
    <source>
        <dbReference type="EMBL" id="ROQ19948.1"/>
    </source>
</evidence>
<dbReference type="SUPFAM" id="SSF52172">
    <property type="entry name" value="CheY-like"/>
    <property type="match status" value="1"/>
</dbReference>
<dbReference type="Pfam" id="PF00072">
    <property type="entry name" value="Response_reg"/>
    <property type="match status" value="1"/>
</dbReference>
<dbReference type="Proteomes" id="UP000273643">
    <property type="component" value="Unassembled WGS sequence"/>
</dbReference>
<dbReference type="PANTHER" id="PTHR43156">
    <property type="entry name" value="STAGE II SPORULATION PROTEIN E-RELATED"/>
    <property type="match status" value="1"/>
</dbReference>
<dbReference type="InterPro" id="IPR003594">
    <property type="entry name" value="HATPase_dom"/>
</dbReference>
<comment type="caution">
    <text evidence="4">The sequence shown here is derived from an EMBL/GenBank/DDBJ whole genome shotgun (WGS) entry which is preliminary data.</text>
</comment>
<keyword evidence="5" id="KW-1185">Reference proteome</keyword>
<dbReference type="InterPro" id="IPR001932">
    <property type="entry name" value="PPM-type_phosphatase-like_dom"/>
</dbReference>